<dbReference type="PANTHER" id="PTHR43245:SF52">
    <property type="entry name" value="NAD-DEPENDENT EPIMERASE_DEHYDRATASE"/>
    <property type="match status" value="1"/>
</dbReference>
<dbReference type="Proteomes" id="UP000633136">
    <property type="component" value="Unassembled WGS sequence"/>
</dbReference>
<dbReference type="InterPro" id="IPR050177">
    <property type="entry name" value="Lipid_A_modif_metabolic_enz"/>
</dbReference>
<feature type="domain" description="NAD-dependent epimerase/dehydratase" evidence="1">
    <location>
        <begin position="3"/>
        <end position="241"/>
    </location>
</feature>
<accession>A0A917ASX7</accession>
<sequence>MRVAVVGATGNLGTAVLKRLQSAQEISSVLGIARRLPDADAAPYSGAEWLSADIQFEESRAALAEAFAEVDSVIHLAWLIQPNTERDLLRRVNVEGTRHVLEAAEKAGVAHIAVASSVGAYSPVADDRPRSEDWPTEGIPTSHYSVDKAAQERILDEFSRAHPQIALARLRPGLIFQGSAGAEIQRYFAGRWAPVQVLSSFRPPVLPLPQGMRVQAVHADDVAEAFLRAVVRRAHGAFNICADDLLTGQLIAETIGRGRSIGVPGSALRPLLRAAHRAGVVPMDEGWLDMAHRVPVMDSSRAARELEWTPHRTAAQALEELVLGMAAGEGTGSAPLRPRSAHPAHADQLPWPENRLPERVDALLLRQYMADHLAGATAGLDRISMMAESFEDTPIYPQVSAVAETIRSEHAFLQELMKRQGFPRPSLSAALTWTGEKLGRLKPNARGPFGRSPLRMVLEAELMIAAVTGKMHGWKTMEQHAEALGVAPAVFQELAEAAQQQRETLDEVHSYAAERAFRRDEETFEPQRQS</sequence>
<dbReference type="PANTHER" id="PTHR43245">
    <property type="entry name" value="BIFUNCTIONAL POLYMYXIN RESISTANCE PROTEIN ARNA"/>
    <property type="match status" value="1"/>
</dbReference>
<dbReference type="Gene3D" id="3.40.50.720">
    <property type="entry name" value="NAD(P)-binding Rossmann-like Domain"/>
    <property type="match status" value="1"/>
</dbReference>
<gene>
    <name evidence="2" type="ORF">GCM10011401_19060</name>
</gene>
<dbReference type="AlphaFoldDB" id="A0A917ASX7"/>
<evidence type="ECO:0000259" key="1">
    <source>
        <dbReference type="Pfam" id="PF01370"/>
    </source>
</evidence>
<comment type="caution">
    <text evidence="2">The sequence shown here is derived from an EMBL/GenBank/DDBJ whole genome shotgun (WGS) entry which is preliminary data.</text>
</comment>
<evidence type="ECO:0000313" key="2">
    <source>
        <dbReference type="EMBL" id="GGE72262.1"/>
    </source>
</evidence>
<dbReference type="Pfam" id="PF01370">
    <property type="entry name" value="Epimerase"/>
    <property type="match status" value="1"/>
</dbReference>
<keyword evidence="3" id="KW-1185">Reference proteome</keyword>
<dbReference type="SUPFAM" id="SSF51735">
    <property type="entry name" value="NAD(P)-binding Rossmann-fold domains"/>
    <property type="match status" value="1"/>
</dbReference>
<reference evidence="2" key="1">
    <citation type="journal article" date="2014" name="Int. J. Syst. Evol. Microbiol.">
        <title>Complete genome sequence of Corynebacterium casei LMG S-19264T (=DSM 44701T), isolated from a smear-ripened cheese.</title>
        <authorList>
            <consortium name="US DOE Joint Genome Institute (JGI-PGF)"/>
            <person name="Walter F."/>
            <person name="Albersmeier A."/>
            <person name="Kalinowski J."/>
            <person name="Ruckert C."/>
        </authorList>
    </citation>
    <scope>NUCLEOTIDE SEQUENCE</scope>
    <source>
        <strain evidence="2">CGMCC 1.15388</strain>
    </source>
</reference>
<reference evidence="2" key="2">
    <citation type="submission" date="2020-09" db="EMBL/GenBank/DDBJ databases">
        <authorList>
            <person name="Sun Q."/>
            <person name="Zhou Y."/>
        </authorList>
    </citation>
    <scope>NUCLEOTIDE SEQUENCE</scope>
    <source>
        <strain evidence="2">CGMCC 1.15388</strain>
    </source>
</reference>
<protein>
    <recommendedName>
        <fullName evidence="1">NAD-dependent epimerase/dehydratase domain-containing protein</fullName>
    </recommendedName>
</protein>
<proteinExistence type="predicted"/>
<dbReference type="RefSeq" id="WP_188685098.1">
    <property type="nucleotide sequence ID" value="NZ_BMIS01000008.1"/>
</dbReference>
<name>A0A917ASX7_9MICC</name>
<organism evidence="2 3">
    <name type="scientific">Nesterenkonia cremea</name>
    <dbReference type="NCBI Taxonomy" id="1882340"/>
    <lineage>
        <taxon>Bacteria</taxon>
        <taxon>Bacillati</taxon>
        <taxon>Actinomycetota</taxon>
        <taxon>Actinomycetes</taxon>
        <taxon>Micrococcales</taxon>
        <taxon>Micrococcaceae</taxon>
        <taxon>Nesterenkonia</taxon>
    </lineage>
</organism>
<dbReference type="InterPro" id="IPR036291">
    <property type="entry name" value="NAD(P)-bd_dom_sf"/>
</dbReference>
<dbReference type="InterPro" id="IPR001509">
    <property type="entry name" value="Epimerase_deHydtase"/>
</dbReference>
<evidence type="ECO:0000313" key="3">
    <source>
        <dbReference type="Proteomes" id="UP000633136"/>
    </source>
</evidence>
<dbReference type="EMBL" id="BMIS01000008">
    <property type="protein sequence ID" value="GGE72262.1"/>
    <property type="molecule type" value="Genomic_DNA"/>
</dbReference>